<dbReference type="EMBL" id="DS547097">
    <property type="protein sequence ID" value="EDR10410.1"/>
    <property type="molecule type" value="Genomic_DNA"/>
</dbReference>
<evidence type="ECO:0000313" key="3">
    <source>
        <dbReference type="Proteomes" id="UP000001194"/>
    </source>
</evidence>
<dbReference type="HOGENOM" id="CLU_642610_0_0_1"/>
<sequence>MESQNLLPKGIIKLENFDIFAGGSDEPVLSIHLSDTTARGPPPAYHPEGARIPFDQTHQRTGTEMLSGLCQKMILQSGNSTPTTWLKITQASCKAIGKATQTTPGTFRARQKCEQLITLLGVRCGGNLTRVQTIEASSPYQSEICTICGQLVQHPSNPVPHPTTNRRRQPPQKIDIPTPSTRSYPPESSSSYDNDSPLEAVTPVGAYSPPSGEPNLHVLGMESPGLFGRRSPPDSYSHAFYLILVADNPSIYLTPSLEEPAAFHDFESSGLFRPRLESDADWGIATPENQILNIQMSGSAWQPDPAFTFGEPRSSSDSYSHNFYLNFVADYSRLETITAYSPPSAEPNLRVFGMENQVENEAYFPSNFLPSSILDPHDPRTALDDELNRMNAYDDNPAGIFGKRTGSLLYDSPGAGYLDLDLRGNVF</sequence>
<feature type="compositionally biased region" description="Low complexity" evidence="1">
    <location>
        <begin position="177"/>
        <end position="197"/>
    </location>
</feature>
<reference evidence="2 3" key="1">
    <citation type="journal article" date="2008" name="Nature">
        <title>The genome of Laccaria bicolor provides insights into mycorrhizal symbiosis.</title>
        <authorList>
            <person name="Martin F."/>
            <person name="Aerts A."/>
            <person name="Ahren D."/>
            <person name="Brun A."/>
            <person name="Danchin E.G.J."/>
            <person name="Duchaussoy F."/>
            <person name="Gibon J."/>
            <person name="Kohler A."/>
            <person name="Lindquist E."/>
            <person name="Pereda V."/>
            <person name="Salamov A."/>
            <person name="Shapiro H.J."/>
            <person name="Wuyts J."/>
            <person name="Blaudez D."/>
            <person name="Buee M."/>
            <person name="Brokstein P."/>
            <person name="Canbaeck B."/>
            <person name="Cohen D."/>
            <person name="Courty P.E."/>
            <person name="Coutinho P.M."/>
            <person name="Delaruelle C."/>
            <person name="Detter J.C."/>
            <person name="Deveau A."/>
            <person name="DiFazio S."/>
            <person name="Duplessis S."/>
            <person name="Fraissinet-Tachet L."/>
            <person name="Lucic E."/>
            <person name="Frey-Klett P."/>
            <person name="Fourrey C."/>
            <person name="Feussner I."/>
            <person name="Gay G."/>
            <person name="Grimwood J."/>
            <person name="Hoegger P.J."/>
            <person name="Jain P."/>
            <person name="Kilaru S."/>
            <person name="Labbe J."/>
            <person name="Lin Y.C."/>
            <person name="Legue V."/>
            <person name="Le Tacon F."/>
            <person name="Marmeisse R."/>
            <person name="Melayah D."/>
            <person name="Montanini B."/>
            <person name="Muratet M."/>
            <person name="Nehls U."/>
            <person name="Niculita-Hirzel H."/>
            <person name="Oudot-Le Secq M.P."/>
            <person name="Peter M."/>
            <person name="Quesneville H."/>
            <person name="Rajashekar B."/>
            <person name="Reich M."/>
            <person name="Rouhier N."/>
            <person name="Schmutz J."/>
            <person name="Yin T."/>
            <person name="Chalot M."/>
            <person name="Henrissat B."/>
            <person name="Kuees U."/>
            <person name="Lucas S."/>
            <person name="Van de Peer Y."/>
            <person name="Podila G.K."/>
            <person name="Polle A."/>
            <person name="Pukkila P.J."/>
            <person name="Richardson P.M."/>
            <person name="Rouze P."/>
            <person name="Sanders I.R."/>
            <person name="Stajich J.E."/>
            <person name="Tunlid A."/>
            <person name="Tuskan G."/>
            <person name="Grigoriev I.V."/>
        </authorList>
    </citation>
    <scope>NUCLEOTIDE SEQUENCE [LARGE SCALE GENOMIC DNA]</scope>
    <source>
        <strain evidence="3">S238N-H82 / ATCC MYA-4686</strain>
    </source>
</reference>
<dbReference type="OrthoDB" id="3026831at2759"/>
<dbReference type="KEGG" id="lbc:LACBIDRAFT_325426"/>
<dbReference type="Proteomes" id="UP000001194">
    <property type="component" value="Unassembled WGS sequence"/>
</dbReference>
<proteinExistence type="predicted"/>
<dbReference type="RefSeq" id="XP_001878860.1">
    <property type="nucleotide sequence ID" value="XM_001878825.1"/>
</dbReference>
<dbReference type="AlphaFoldDB" id="B0D4V6"/>
<protein>
    <submittedName>
        <fullName evidence="2">Predicted protein</fullName>
    </submittedName>
</protein>
<keyword evidence="3" id="KW-1185">Reference proteome</keyword>
<organism evidence="3">
    <name type="scientific">Laccaria bicolor (strain S238N-H82 / ATCC MYA-4686)</name>
    <name type="common">Bicoloured deceiver</name>
    <name type="synonym">Laccaria laccata var. bicolor</name>
    <dbReference type="NCBI Taxonomy" id="486041"/>
    <lineage>
        <taxon>Eukaryota</taxon>
        <taxon>Fungi</taxon>
        <taxon>Dikarya</taxon>
        <taxon>Basidiomycota</taxon>
        <taxon>Agaricomycotina</taxon>
        <taxon>Agaricomycetes</taxon>
        <taxon>Agaricomycetidae</taxon>
        <taxon>Agaricales</taxon>
        <taxon>Agaricineae</taxon>
        <taxon>Hydnangiaceae</taxon>
        <taxon>Laccaria</taxon>
    </lineage>
</organism>
<accession>B0D4V6</accession>
<dbReference type="GeneID" id="6074421"/>
<feature type="region of interest" description="Disordered" evidence="1">
    <location>
        <begin position="156"/>
        <end position="211"/>
    </location>
</feature>
<gene>
    <name evidence="2" type="ORF">LACBIDRAFT_325426</name>
</gene>
<name>B0D4V6_LACBS</name>
<evidence type="ECO:0000256" key="1">
    <source>
        <dbReference type="SAM" id="MobiDB-lite"/>
    </source>
</evidence>
<dbReference type="InParanoid" id="B0D4V6"/>
<evidence type="ECO:0000313" key="2">
    <source>
        <dbReference type="EMBL" id="EDR10410.1"/>
    </source>
</evidence>